<keyword evidence="2" id="KW-1185">Reference proteome</keyword>
<organism evidence="1 2">
    <name type="scientific">Nothobranchius furzeri</name>
    <name type="common">Turquoise killifish</name>
    <dbReference type="NCBI Taxonomy" id="105023"/>
    <lineage>
        <taxon>Eukaryota</taxon>
        <taxon>Metazoa</taxon>
        <taxon>Chordata</taxon>
        <taxon>Craniata</taxon>
        <taxon>Vertebrata</taxon>
        <taxon>Euteleostomi</taxon>
        <taxon>Actinopterygii</taxon>
        <taxon>Neopterygii</taxon>
        <taxon>Teleostei</taxon>
        <taxon>Neoteleostei</taxon>
        <taxon>Acanthomorphata</taxon>
        <taxon>Ovalentaria</taxon>
        <taxon>Atherinomorphae</taxon>
        <taxon>Cyprinodontiformes</taxon>
        <taxon>Nothobranchiidae</taxon>
        <taxon>Nothobranchius</taxon>
    </lineage>
</organism>
<evidence type="ECO:0008006" key="3">
    <source>
        <dbReference type="Google" id="ProtNLM"/>
    </source>
</evidence>
<dbReference type="SUPFAM" id="SSF47986">
    <property type="entry name" value="DEATH domain"/>
    <property type="match status" value="1"/>
</dbReference>
<reference evidence="1" key="1">
    <citation type="submission" date="2014-08" db="EMBL/GenBank/DDBJ databases">
        <authorList>
            <person name="Senf B."/>
            <person name="Petzold A."/>
            <person name="Downie B.R."/>
            <person name="Koch P."/>
            <person name="Platzer M."/>
        </authorList>
    </citation>
    <scope>NUCLEOTIDE SEQUENCE [LARGE SCALE GENOMIC DNA]</scope>
    <source>
        <strain evidence="1">GRZ</strain>
    </source>
</reference>
<accession>A0A8C6VUQ9</accession>
<evidence type="ECO:0000313" key="2">
    <source>
        <dbReference type="Proteomes" id="UP000694548"/>
    </source>
</evidence>
<reference evidence="1" key="2">
    <citation type="submission" date="2025-08" db="UniProtKB">
        <authorList>
            <consortium name="Ensembl"/>
        </authorList>
    </citation>
    <scope>IDENTIFICATION</scope>
</reference>
<sequence>MSDKRLGSQFVEQVSSANITQLLDGLLKDGVINYEKKDSVTEGRKKGATASKKMIGHLERIDPTLCSELGLS</sequence>
<dbReference type="Gene3D" id="1.10.533.10">
    <property type="entry name" value="Death Domain, Fas"/>
    <property type="match status" value="1"/>
</dbReference>
<name>A0A8C6VUQ9_NOTFU</name>
<proteinExistence type="predicted"/>
<protein>
    <recommendedName>
        <fullName evidence="3">CARD domain-containing protein</fullName>
    </recommendedName>
</protein>
<reference evidence="1" key="3">
    <citation type="submission" date="2025-09" db="UniProtKB">
        <authorList>
            <consortium name="Ensembl"/>
        </authorList>
    </citation>
    <scope>IDENTIFICATION</scope>
</reference>
<evidence type="ECO:0000313" key="1">
    <source>
        <dbReference type="Ensembl" id="ENSNFUP00015041664.1"/>
    </source>
</evidence>
<dbReference type="Proteomes" id="UP000694548">
    <property type="component" value="Chromosome sgr06"/>
</dbReference>
<dbReference type="InterPro" id="IPR011029">
    <property type="entry name" value="DEATH-like_dom_sf"/>
</dbReference>
<dbReference type="AlphaFoldDB" id="A0A8C6VUQ9"/>
<dbReference type="Ensembl" id="ENSNFUT00015043492.1">
    <property type="protein sequence ID" value="ENSNFUP00015041664.1"/>
    <property type="gene ID" value="ENSNFUG00015019992.1"/>
</dbReference>